<keyword evidence="2" id="KW-0648">Protein biosynthesis</keyword>
<dbReference type="InterPro" id="IPR039759">
    <property type="entry name" value="eIF2D_SUI1"/>
</dbReference>
<evidence type="ECO:0000259" key="1">
    <source>
        <dbReference type="PROSITE" id="PS50296"/>
    </source>
</evidence>
<dbReference type="GO" id="GO:0003743">
    <property type="term" value="F:translation initiation factor activity"/>
    <property type="evidence" value="ECO:0007669"/>
    <property type="project" value="UniProtKB-KW"/>
</dbReference>
<dbReference type="SUPFAM" id="SSF88697">
    <property type="entry name" value="PUA domain-like"/>
    <property type="match status" value="1"/>
</dbReference>
<dbReference type="Pfam" id="PF25304">
    <property type="entry name" value="WHD_eIF2D"/>
    <property type="match status" value="1"/>
</dbReference>
<dbReference type="GeneID" id="92365195"/>
<gene>
    <name evidence="2" type="ORF">cand_010100</name>
</gene>
<organism evidence="2 3">
    <name type="scientific">Cryptosporidium andersoni</name>
    <dbReference type="NCBI Taxonomy" id="117008"/>
    <lineage>
        <taxon>Eukaryota</taxon>
        <taxon>Sar</taxon>
        <taxon>Alveolata</taxon>
        <taxon>Apicomplexa</taxon>
        <taxon>Conoidasida</taxon>
        <taxon>Coccidia</taxon>
        <taxon>Eucoccidiorida</taxon>
        <taxon>Eimeriorina</taxon>
        <taxon>Cryptosporidiidae</taxon>
        <taxon>Cryptosporidium</taxon>
    </lineage>
</organism>
<name>A0A1J4MIH9_9CRYT</name>
<dbReference type="InterPro" id="IPR039757">
    <property type="entry name" value="EIF2D"/>
</dbReference>
<dbReference type="InterPro" id="IPR004521">
    <property type="entry name" value="Uncharacterised_CHP00451"/>
</dbReference>
<dbReference type="NCBIfam" id="TIGR00451">
    <property type="entry name" value="unchar_dom_2"/>
    <property type="match status" value="1"/>
</dbReference>
<dbReference type="SUPFAM" id="SSF55159">
    <property type="entry name" value="eIF1-like"/>
    <property type="match status" value="1"/>
</dbReference>
<dbReference type="PROSITE" id="PS50296">
    <property type="entry name" value="SUI1"/>
    <property type="match status" value="1"/>
</dbReference>
<dbReference type="OrthoDB" id="199771at2759"/>
<dbReference type="InterPro" id="IPR001950">
    <property type="entry name" value="SUI1"/>
</dbReference>
<keyword evidence="2" id="KW-0396">Initiation factor</keyword>
<dbReference type="RefSeq" id="XP_067067082.1">
    <property type="nucleotide sequence ID" value="XM_067211249.1"/>
</dbReference>
<dbReference type="PANTHER" id="PTHR12217">
    <property type="entry name" value="EUKARYOTIC TRANSLATION INITIATION FACTOR 2D"/>
    <property type="match status" value="1"/>
</dbReference>
<feature type="domain" description="SUI1" evidence="1">
    <location>
        <begin position="651"/>
        <end position="728"/>
    </location>
</feature>
<dbReference type="InterPro" id="IPR036877">
    <property type="entry name" value="SUI1_dom_sf"/>
</dbReference>
<dbReference type="InterPro" id="IPR015947">
    <property type="entry name" value="PUA-like_sf"/>
</dbReference>
<proteinExistence type="predicted"/>
<reference evidence="2 3" key="1">
    <citation type="submission" date="2016-10" db="EMBL/GenBank/DDBJ databases">
        <title>Reductive evolution of mitochondrial metabolism and differential evolution of invasion-related proteins in Cryptosporidium.</title>
        <authorList>
            <person name="Liu S."/>
            <person name="Roellig D.M."/>
            <person name="Guo Y."/>
            <person name="Li N."/>
            <person name="Frace M.A."/>
            <person name="Tang K."/>
            <person name="Zhang L."/>
            <person name="Feng Y."/>
            <person name="Xiao L."/>
        </authorList>
    </citation>
    <scope>NUCLEOTIDE SEQUENCE [LARGE SCALE GENOMIC DNA]</scope>
    <source>
        <strain evidence="2">30847</strain>
    </source>
</reference>
<evidence type="ECO:0000313" key="2">
    <source>
        <dbReference type="EMBL" id="OII72844.1"/>
    </source>
</evidence>
<dbReference type="CDD" id="cd11608">
    <property type="entry name" value="eIF2D_C"/>
    <property type="match status" value="1"/>
</dbReference>
<dbReference type="InterPro" id="IPR048248">
    <property type="entry name" value="PUA_eIF2d-like"/>
</dbReference>
<dbReference type="AlphaFoldDB" id="A0A1J4MIH9"/>
<sequence length="738" mass="85125">MFRKKVLYKGNESTLGRKLIIQIKDKIIKQFGISTYDADWILGRRKKNEMKLLQCKFEQPDGSKAILYKIEITKENFKSILYSKLNYLNKPGENNLSEIIENKEINLHISNEISKIEIDLPHLPTNLPWLFDIGNNLIIPSLQLLWIYGDYIKIPEVIIPTCISQFIFNGADLMICGIIVQKSINLETINKGQLWSVRCEFDKKPIALGISLVDWIDLVNSKFKKGKVLKIIHHIKDNLSKEGGFEFKLITETDQIVESVNEHGNESINENKLKEIKYMINESTNNLKKFNNEMQNPNIEIYSKFIDSKSESKTSENLYISIEQFQNIQINQNNNLSEYILPILNNDLSVSLQSIKDYYSFWDIISELLLIKILTLIELNQLPLEISAVWDKINRLYNKSSQKQLNIKLTSHGKISKFFIYYQKLGFFILKQGRNNKTIISINKNIIDDIYIKNKSLYDDILYNQKLLSKDLYNIQLFNNCKDTNKDKNKSNDINLPPNSMEIITMYQPLSSIQGIFDFVQSKFEIISSNIQPLISGEVFMIKTSKGEKLQTFYSSKQIKKILEIYIDLNNLKVKNPVEENNHKLSHVKLDNLLSIIYKSDINADIISLASIFKDFFKFLNTFHYIKTNNIQNKKQYNESPLIFKGICRSIIISVESRQGGKKYTTIISPYITHFNLDPSLVADICQKKFACSASATQIKGYSAPNNIGVVIQGNVASKVTSLLSLHWGVPKAYIQVN</sequence>
<dbReference type="GO" id="GO:0003723">
    <property type="term" value="F:RNA binding"/>
    <property type="evidence" value="ECO:0007669"/>
    <property type="project" value="InterPro"/>
</dbReference>
<keyword evidence="3" id="KW-1185">Reference proteome</keyword>
<dbReference type="GO" id="GO:0001731">
    <property type="term" value="P:formation of translation preinitiation complex"/>
    <property type="evidence" value="ECO:0007669"/>
    <property type="project" value="InterPro"/>
</dbReference>
<dbReference type="Pfam" id="PF26292">
    <property type="entry name" value="PUA_elF2D"/>
    <property type="match status" value="1"/>
</dbReference>
<dbReference type="Pfam" id="PF01253">
    <property type="entry name" value="SUI1"/>
    <property type="match status" value="1"/>
</dbReference>
<dbReference type="PROSITE" id="PS50890">
    <property type="entry name" value="PUA"/>
    <property type="match status" value="1"/>
</dbReference>
<dbReference type="InterPro" id="IPR057429">
    <property type="entry name" value="WH_eIF2D"/>
</dbReference>
<protein>
    <submittedName>
        <fullName evidence="2">Translation initiation factor SUI1 family protein</fullName>
    </submittedName>
</protein>
<dbReference type="Gene3D" id="3.30.780.10">
    <property type="entry name" value="SUI1-like domain"/>
    <property type="match status" value="1"/>
</dbReference>
<accession>A0A1J4MIH9</accession>
<dbReference type="Proteomes" id="UP000186804">
    <property type="component" value="Unassembled WGS sequence"/>
</dbReference>
<dbReference type="EMBL" id="LRBS01000109">
    <property type="protein sequence ID" value="OII72844.1"/>
    <property type="molecule type" value="Genomic_DNA"/>
</dbReference>
<dbReference type="Gene3D" id="3.10.400.20">
    <property type="match status" value="1"/>
</dbReference>
<dbReference type="VEuPathDB" id="CryptoDB:cand_010100"/>
<evidence type="ECO:0000313" key="3">
    <source>
        <dbReference type="Proteomes" id="UP000186804"/>
    </source>
</evidence>
<dbReference type="PANTHER" id="PTHR12217:SF4">
    <property type="entry name" value="EUKARYOTIC TRANSLATION INITIATION FACTOR 2D"/>
    <property type="match status" value="1"/>
</dbReference>
<comment type="caution">
    <text evidence="2">The sequence shown here is derived from an EMBL/GenBank/DDBJ whole genome shotgun (WGS) entry which is preliminary data.</text>
</comment>